<dbReference type="InterPro" id="IPR025650">
    <property type="entry name" value="Alkyl-DHAP_Synthase"/>
</dbReference>
<dbReference type="SUPFAM" id="SSF56176">
    <property type="entry name" value="FAD-binding/transporter-associated domain-like"/>
    <property type="match status" value="1"/>
</dbReference>
<dbReference type="PANTHER" id="PTHR46568:SF1">
    <property type="entry name" value="ALKYLDIHYDROXYACETONEPHOSPHATE SYNTHASE, PEROXISOMAL"/>
    <property type="match status" value="1"/>
</dbReference>
<evidence type="ECO:0000256" key="4">
    <source>
        <dbReference type="SAM" id="MobiDB-lite"/>
    </source>
</evidence>
<dbReference type="InterPro" id="IPR016169">
    <property type="entry name" value="FAD-bd_PCMH_sub2"/>
</dbReference>
<evidence type="ECO:0000313" key="7">
    <source>
        <dbReference type="Proteomes" id="UP000601597"/>
    </source>
</evidence>
<reference evidence="7" key="1">
    <citation type="journal article" date="2019" name="Int. J. Syst. Evol. Microbiol.">
        <title>The Global Catalogue of Microorganisms (GCM) 10K type strain sequencing project: providing services to taxonomists for standard genome sequencing and annotation.</title>
        <authorList>
            <consortium name="The Broad Institute Genomics Platform"/>
            <consortium name="The Broad Institute Genome Sequencing Center for Infectious Disease"/>
            <person name="Wu L."/>
            <person name="Ma J."/>
        </authorList>
    </citation>
    <scope>NUCLEOTIDE SEQUENCE [LARGE SCALE GENOMIC DNA]</scope>
    <source>
        <strain evidence="7">KCTC 22280</strain>
    </source>
</reference>
<keyword evidence="3" id="KW-0274">FAD</keyword>
<feature type="compositionally biased region" description="Polar residues" evidence="4">
    <location>
        <begin position="535"/>
        <end position="544"/>
    </location>
</feature>
<dbReference type="PANTHER" id="PTHR46568">
    <property type="entry name" value="ALKYLDIHYDROXYACETONEPHOSPHATE SYNTHASE, PEROXISOMAL"/>
    <property type="match status" value="1"/>
</dbReference>
<evidence type="ECO:0000256" key="2">
    <source>
        <dbReference type="ARBA" id="ARBA00022630"/>
    </source>
</evidence>
<dbReference type="EMBL" id="BMXV01000002">
    <property type="protein sequence ID" value="GGY66991.1"/>
    <property type="molecule type" value="Genomic_DNA"/>
</dbReference>
<dbReference type="InterPro" id="IPR004113">
    <property type="entry name" value="FAD-bd_oxidored_4_C"/>
</dbReference>
<dbReference type="InterPro" id="IPR036318">
    <property type="entry name" value="FAD-bd_PCMH-like_sf"/>
</dbReference>
<dbReference type="InterPro" id="IPR016164">
    <property type="entry name" value="FAD-linked_Oxase-like_C"/>
</dbReference>
<evidence type="ECO:0000256" key="1">
    <source>
        <dbReference type="ARBA" id="ARBA00008000"/>
    </source>
</evidence>
<evidence type="ECO:0000313" key="6">
    <source>
        <dbReference type="EMBL" id="GGY66991.1"/>
    </source>
</evidence>
<sequence>MRRWNGWGDDSIQPELPGTGLKFLKERIGPAKPLPDTSLEDVIAQVPPSRLPDHPLINTDPETRIRHARGQSLPDWLAMRSGQFQVFPDGVAQPEDAWRVRTLLDLAAEKGFNVIPYGGGTSVAGHINPLDDDTPVLTISLEQMNHLLDLDTESQIATFGAGTPGPLVESQLRARGYTLGHFPQSFELSTLGGWIASRSSGQQSLRYGRIEQLFAGGTVETLRGTLNIPTLPASSAGPDVREMVLGSEGRIGIITEAKVRVTPLPERESFHVMVFRNWHLAREAARRMVQAKLPLSMLRLSNAVETTTQLALAGHPLMTGLLETYLKLHGAGDGKCMMTFGITGTKRQCRFALKEVRAFCKPFRAVYMGTGMGRKWARKRFAMPYLRESLWQQGYAVDTLETATDWDNVDYLMGLIEVNLRHGLSHEEQPVHVFSHLSHVYPQGSSIYTTYVFPVAADYEATHERWKHLKETTSALIVNNRGTISHQHGVGKDHAPWLPQEKGELGMAALHGLVTTFDPGNRLNPGTLLRDETDSSGNDNRTGS</sequence>
<name>A0ABQ3AT56_9GAMM</name>
<dbReference type="InterPro" id="IPR016171">
    <property type="entry name" value="Vanillyl_alc_oxidase_C-sub2"/>
</dbReference>
<evidence type="ECO:0000256" key="3">
    <source>
        <dbReference type="ARBA" id="ARBA00022827"/>
    </source>
</evidence>
<dbReference type="Proteomes" id="UP000601597">
    <property type="component" value="Unassembled WGS sequence"/>
</dbReference>
<comment type="caution">
    <text evidence="6">The sequence shown here is derived from an EMBL/GenBank/DDBJ whole genome shotgun (WGS) entry which is preliminary data.</text>
</comment>
<protein>
    <submittedName>
        <fullName evidence="6">FAD-binding oxidoreductase</fullName>
    </submittedName>
</protein>
<evidence type="ECO:0000259" key="5">
    <source>
        <dbReference type="PROSITE" id="PS51387"/>
    </source>
</evidence>
<dbReference type="PROSITE" id="PS51387">
    <property type="entry name" value="FAD_PCMH"/>
    <property type="match status" value="1"/>
</dbReference>
<accession>A0ABQ3AT56</accession>
<dbReference type="Gene3D" id="3.30.465.10">
    <property type="match status" value="1"/>
</dbReference>
<dbReference type="InterPro" id="IPR006094">
    <property type="entry name" value="Oxid_FAD_bind_N"/>
</dbReference>
<dbReference type="Gene3D" id="3.30.300.330">
    <property type="match status" value="1"/>
</dbReference>
<keyword evidence="2" id="KW-0285">Flavoprotein</keyword>
<feature type="domain" description="FAD-binding PCMH-type" evidence="5">
    <location>
        <begin position="84"/>
        <end position="264"/>
    </location>
</feature>
<dbReference type="InterPro" id="IPR016166">
    <property type="entry name" value="FAD-bd_PCMH"/>
</dbReference>
<comment type="similarity">
    <text evidence="1">Belongs to the FAD-binding oxidoreductase/transferase type 4 family.</text>
</comment>
<keyword evidence="7" id="KW-1185">Reference proteome</keyword>
<organism evidence="6 7">
    <name type="scientific">Marinobacter zhanjiangensis</name>
    <dbReference type="NCBI Taxonomy" id="578215"/>
    <lineage>
        <taxon>Bacteria</taxon>
        <taxon>Pseudomonadati</taxon>
        <taxon>Pseudomonadota</taxon>
        <taxon>Gammaproteobacteria</taxon>
        <taxon>Pseudomonadales</taxon>
        <taxon>Marinobacteraceae</taxon>
        <taxon>Marinobacter</taxon>
    </lineage>
</organism>
<dbReference type="RefSeq" id="WP_189574362.1">
    <property type="nucleotide sequence ID" value="NZ_BMXV01000002.1"/>
</dbReference>
<gene>
    <name evidence="6" type="ORF">GCM10007071_12420</name>
</gene>
<dbReference type="SUPFAM" id="SSF55103">
    <property type="entry name" value="FAD-linked oxidases, C-terminal domain"/>
    <property type="match status" value="1"/>
</dbReference>
<dbReference type="InterPro" id="IPR016167">
    <property type="entry name" value="FAD-bd_PCMH_sub1"/>
</dbReference>
<dbReference type="Gene3D" id="3.30.70.3450">
    <property type="match status" value="1"/>
</dbReference>
<dbReference type="Pfam" id="PF02913">
    <property type="entry name" value="FAD-oxidase_C"/>
    <property type="match status" value="1"/>
</dbReference>
<feature type="region of interest" description="Disordered" evidence="4">
    <location>
        <begin position="521"/>
        <end position="544"/>
    </location>
</feature>
<dbReference type="Gene3D" id="3.30.43.10">
    <property type="entry name" value="Uridine Diphospho-n-acetylenolpyruvylglucosamine Reductase, domain 2"/>
    <property type="match status" value="1"/>
</dbReference>
<dbReference type="Pfam" id="PF01565">
    <property type="entry name" value="FAD_binding_4"/>
    <property type="match status" value="1"/>
</dbReference>
<proteinExistence type="inferred from homology"/>
<dbReference type="Gene3D" id="1.10.45.10">
    <property type="entry name" value="Vanillyl-alcohol Oxidase, Chain A, domain 4"/>
    <property type="match status" value="1"/>
</dbReference>